<dbReference type="SUPFAM" id="SSF160113">
    <property type="entry name" value="YegP-like"/>
    <property type="match status" value="2"/>
</dbReference>
<dbReference type="Gene3D" id="2.30.29.80">
    <property type="match status" value="1"/>
</dbReference>
<dbReference type="InterPro" id="IPR010879">
    <property type="entry name" value="DUF1508"/>
</dbReference>
<name>A0ABS8M435_9FLAO</name>
<evidence type="ECO:0000259" key="1">
    <source>
        <dbReference type="Pfam" id="PF07411"/>
    </source>
</evidence>
<gene>
    <name evidence="2" type="ORF">LNQ34_17390</name>
</gene>
<proteinExistence type="predicted"/>
<reference evidence="2" key="1">
    <citation type="submission" date="2021-11" db="EMBL/GenBank/DDBJ databases">
        <title>Description of novel Flavobacterium species.</title>
        <authorList>
            <person name="Saticioglu I.B."/>
            <person name="Ay H."/>
            <person name="Altun S."/>
            <person name="Duman M."/>
        </authorList>
    </citation>
    <scope>NUCLEOTIDE SEQUENCE</scope>
    <source>
        <strain evidence="2">F-126</strain>
    </source>
</reference>
<comment type="caution">
    <text evidence="2">The sequence shown here is derived from an EMBL/GenBank/DDBJ whole genome shotgun (WGS) entry which is preliminary data.</text>
</comment>
<evidence type="ECO:0000313" key="2">
    <source>
        <dbReference type="EMBL" id="MCC9019550.1"/>
    </source>
</evidence>
<dbReference type="InterPro" id="IPR051141">
    <property type="entry name" value="UPF0339_domain"/>
</dbReference>
<dbReference type="Pfam" id="PF07411">
    <property type="entry name" value="DUF1508"/>
    <property type="match status" value="2"/>
</dbReference>
<keyword evidence="3" id="KW-1185">Reference proteome</keyword>
<sequence length="124" mass="14364">MLKTGKFVITKKSDAVFQFDYRDSNDTIILYSGNYTRKMMCLNGIESVKRNSKDSFKFFKKTSQSGTFYFNLKSFNGKIIAVSEFFENRSLRDNAIDLIKIEAVNASIEDQSKLRKYSYAVDNE</sequence>
<dbReference type="RefSeq" id="WP_230000630.1">
    <property type="nucleotide sequence ID" value="NZ_JAJJMN010000002.1"/>
</dbReference>
<dbReference type="EMBL" id="JAJJMN010000002">
    <property type="protein sequence ID" value="MCC9019550.1"/>
    <property type="molecule type" value="Genomic_DNA"/>
</dbReference>
<organism evidence="2 3">
    <name type="scientific">Flavobacterium lipolyticum</name>
    <dbReference type="NCBI Taxonomy" id="2893754"/>
    <lineage>
        <taxon>Bacteria</taxon>
        <taxon>Pseudomonadati</taxon>
        <taxon>Bacteroidota</taxon>
        <taxon>Flavobacteriia</taxon>
        <taxon>Flavobacteriales</taxon>
        <taxon>Flavobacteriaceae</taxon>
        <taxon>Flavobacterium</taxon>
    </lineage>
</organism>
<dbReference type="PANTHER" id="PTHR40606:SF1">
    <property type="entry name" value="UPF0339 PROTEIN YEGP"/>
    <property type="match status" value="1"/>
</dbReference>
<protein>
    <submittedName>
        <fullName evidence="2">YegP family protein</fullName>
    </submittedName>
</protein>
<evidence type="ECO:0000313" key="3">
    <source>
        <dbReference type="Proteomes" id="UP001430700"/>
    </source>
</evidence>
<accession>A0ABS8M435</accession>
<dbReference type="InterPro" id="IPR036913">
    <property type="entry name" value="YegP-like_sf"/>
</dbReference>
<dbReference type="Proteomes" id="UP001430700">
    <property type="component" value="Unassembled WGS sequence"/>
</dbReference>
<dbReference type="PANTHER" id="PTHR40606">
    <property type="match status" value="1"/>
</dbReference>
<feature type="domain" description="DUF1508" evidence="1">
    <location>
        <begin position="17"/>
        <end position="54"/>
    </location>
</feature>
<feature type="domain" description="DUF1508" evidence="1">
    <location>
        <begin position="64"/>
        <end position="110"/>
    </location>
</feature>